<dbReference type="InterPro" id="IPR001506">
    <property type="entry name" value="Peptidase_M12A"/>
</dbReference>
<dbReference type="PROSITE" id="PS51864">
    <property type="entry name" value="ASTACIN"/>
    <property type="match status" value="1"/>
</dbReference>
<dbReference type="AlphaFoldDB" id="A0A077Z2K1"/>
<dbReference type="EC" id="3.4.24.-" evidence="3"/>
<gene>
    <name evidence="6" type="ORF">TTRE_0000291701</name>
</gene>
<keyword evidence="2 3" id="KW-0378">Hydrolase</keyword>
<feature type="binding site" evidence="2">
    <location>
        <position position="135"/>
    </location>
    <ligand>
        <name>Zn(2+)</name>
        <dbReference type="ChEBI" id="CHEBI:29105"/>
        <note>catalytic</note>
    </ligand>
</feature>
<dbReference type="Pfam" id="PF01400">
    <property type="entry name" value="Astacin"/>
    <property type="match status" value="1"/>
</dbReference>
<dbReference type="PRINTS" id="PR00480">
    <property type="entry name" value="ASTACIN"/>
</dbReference>
<evidence type="ECO:0000256" key="3">
    <source>
        <dbReference type="RuleBase" id="RU361183"/>
    </source>
</evidence>
<keyword evidence="2 3" id="KW-0862">Zinc</keyword>
<reference evidence="6" key="1">
    <citation type="submission" date="2014-01" db="EMBL/GenBank/DDBJ databases">
        <authorList>
            <person name="Aslett M."/>
        </authorList>
    </citation>
    <scope>NUCLEOTIDE SEQUENCE</scope>
</reference>
<comment type="caution">
    <text evidence="2">Lacks conserved residue(s) required for the propagation of feature annotation.</text>
</comment>
<dbReference type="Gene3D" id="3.40.390.10">
    <property type="entry name" value="Collagenase (Catalytic Domain)"/>
    <property type="match status" value="1"/>
</dbReference>
<keyword evidence="2 3" id="KW-0479">Metal-binding</keyword>
<feature type="binding site" evidence="2">
    <location>
        <position position="145"/>
    </location>
    <ligand>
        <name>Zn(2+)</name>
        <dbReference type="ChEBI" id="CHEBI:29105"/>
        <note>catalytic</note>
    </ligand>
</feature>
<proteinExistence type="predicted"/>
<evidence type="ECO:0000256" key="4">
    <source>
        <dbReference type="SAM" id="MobiDB-lite"/>
    </source>
</evidence>
<dbReference type="GO" id="GO:0006508">
    <property type="term" value="P:proteolysis"/>
    <property type="evidence" value="ECO:0007669"/>
    <property type="project" value="UniProtKB-KW"/>
</dbReference>
<dbReference type="InterPro" id="IPR024079">
    <property type="entry name" value="MetalloPept_cat_dom_sf"/>
</dbReference>
<evidence type="ECO:0000256" key="2">
    <source>
        <dbReference type="PROSITE-ProRule" id="PRU01211"/>
    </source>
</evidence>
<dbReference type="OrthoDB" id="291007at2759"/>
<reference evidence="6" key="2">
    <citation type="submission" date="2014-03" db="EMBL/GenBank/DDBJ databases">
        <title>The whipworm genome and dual-species transcriptomics of an intimate host-pathogen interaction.</title>
        <authorList>
            <person name="Foth B.J."/>
            <person name="Tsai I.J."/>
            <person name="Reid A.J."/>
            <person name="Bancroft A.J."/>
            <person name="Nichol S."/>
            <person name="Tracey A."/>
            <person name="Holroyd N."/>
            <person name="Cotton J.A."/>
            <person name="Stanley E.J."/>
            <person name="Zarowiecki M."/>
            <person name="Liu J.Z."/>
            <person name="Huckvale T."/>
            <person name="Cooper P.J."/>
            <person name="Grencis R.K."/>
            <person name="Berriman M."/>
        </authorList>
    </citation>
    <scope>NUCLEOTIDE SEQUENCE [LARGE SCALE GENOMIC DNA]</scope>
</reference>
<dbReference type="SUPFAM" id="SSF55486">
    <property type="entry name" value="Metalloproteases ('zincins'), catalytic domain"/>
    <property type="match status" value="1"/>
</dbReference>
<keyword evidence="2 3" id="KW-0645">Protease</keyword>
<comment type="cofactor">
    <cofactor evidence="2 3">
        <name>Zn(2+)</name>
        <dbReference type="ChEBI" id="CHEBI:29105"/>
    </cofactor>
    <text evidence="2 3">Binds 1 zinc ion per subunit.</text>
</comment>
<accession>A0A077Z2K1</accession>
<dbReference type="MEROPS" id="M12.A21"/>
<feature type="domain" description="Peptidase M12A" evidence="5">
    <location>
        <begin position="41"/>
        <end position="209"/>
    </location>
</feature>
<protein>
    <recommendedName>
        <fullName evidence="3">Metalloendopeptidase</fullName>
        <ecNumber evidence="3">3.4.24.-</ecNumber>
    </recommendedName>
</protein>
<keyword evidence="1" id="KW-1015">Disulfide bond</keyword>
<feature type="active site" evidence="2">
    <location>
        <position position="136"/>
    </location>
</feature>
<sequence>MTAFFQMKTPIGNADKYRGDIIGKAKRRKQMSPSSSRGHVARTGRVGSTYRWPNGRIPYQLSSSYSSRERAIIARAMQSYHDRTCIRFVRRTNEQDYLKIGKYGGSVCFSDVGRSGGEQMLSLDDGCVIYRTVIHELMHSVGFWHEHERPDRDSYTMIARQPGMTSVMGTSTDFSPSDLRKINKMYNCFDGGDGGGTYQCVTNPSLVYR</sequence>
<evidence type="ECO:0000313" key="6">
    <source>
        <dbReference type="EMBL" id="CDW54647.1"/>
    </source>
</evidence>
<dbReference type="InterPro" id="IPR006026">
    <property type="entry name" value="Peptidase_Metallo"/>
</dbReference>
<name>A0A077Z2K1_TRITR</name>
<feature type="binding site" evidence="2">
    <location>
        <position position="139"/>
    </location>
    <ligand>
        <name>Zn(2+)</name>
        <dbReference type="ChEBI" id="CHEBI:29105"/>
        <note>catalytic</note>
    </ligand>
</feature>
<feature type="region of interest" description="Disordered" evidence="4">
    <location>
        <begin position="26"/>
        <end position="46"/>
    </location>
</feature>
<dbReference type="EMBL" id="HG805909">
    <property type="protein sequence ID" value="CDW54647.1"/>
    <property type="molecule type" value="Genomic_DNA"/>
</dbReference>
<evidence type="ECO:0000313" key="7">
    <source>
        <dbReference type="Proteomes" id="UP000030665"/>
    </source>
</evidence>
<evidence type="ECO:0000256" key="1">
    <source>
        <dbReference type="ARBA" id="ARBA00023157"/>
    </source>
</evidence>
<evidence type="ECO:0000259" key="5">
    <source>
        <dbReference type="PROSITE" id="PS51864"/>
    </source>
</evidence>
<dbReference type="PANTHER" id="PTHR10127:SF883">
    <property type="entry name" value="ZINC METALLOPROTEINASE NAS-8"/>
    <property type="match status" value="1"/>
</dbReference>
<dbReference type="PANTHER" id="PTHR10127">
    <property type="entry name" value="DISCOIDIN, CUB, EGF, LAMININ , AND ZINC METALLOPROTEASE DOMAIN CONTAINING"/>
    <property type="match status" value="1"/>
</dbReference>
<dbReference type="SMART" id="SM00235">
    <property type="entry name" value="ZnMc"/>
    <property type="match status" value="1"/>
</dbReference>
<dbReference type="STRING" id="36087.A0A077Z2K1"/>
<keyword evidence="7" id="KW-1185">Reference proteome</keyword>
<keyword evidence="2 3" id="KW-0482">Metalloprotease</keyword>
<dbReference type="GO" id="GO:0004222">
    <property type="term" value="F:metalloendopeptidase activity"/>
    <property type="evidence" value="ECO:0007669"/>
    <property type="project" value="UniProtKB-UniRule"/>
</dbReference>
<dbReference type="Proteomes" id="UP000030665">
    <property type="component" value="Unassembled WGS sequence"/>
</dbReference>
<dbReference type="GO" id="GO:0008270">
    <property type="term" value="F:zinc ion binding"/>
    <property type="evidence" value="ECO:0007669"/>
    <property type="project" value="UniProtKB-UniRule"/>
</dbReference>
<organism evidence="6 7">
    <name type="scientific">Trichuris trichiura</name>
    <name type="common">Whipworm</name>
    <name type="synonym">Trichocephalus trichiurus</name>
    <dbReference type="NCBI Taxonomy" id="36087"/>
    <lineage>
        <taxon>Eukaryota</taxon>
        <taxon>Metazoa</taxon>
        <taxon>Ecdysozoa</taxon>
        <taxon>Nematoda</taxon>
        <taxon>Enoplea</taxon>
        <taxon>Dorylaimia</taxon>
        <taxon>Trichinellida</taxon>
        <taxon>Trichuridae</taxon>
        <taxon>Trichuris</taxon>
    </lineage>
</organism>